<evidence type="ECO:0000313" key="2">
    <source>
        <dbReference type="EMBL" id="TEB30871.1"/>
    </source>
</evidence>
<proteinExistence type="predicted"/>
<dbReference type="Proteomes" id="UP000298030">
    <property type="component" value="Unassembled WGS sequence"/>
</dbReference>
<evidence type="ECO:0000313" key="3">
    <source>
        <dbReference type="Proteomes" id="UP000298030"/>
    </source>
</evidence>
<evidence type="ECO:0000256" key="1">
    <source>
        <dbReference type="SAM" id="SignalP"/>
    </source>
</evidence>
<name>A0A4Y7TA51_COPMI</name>
<sequence>MRETRRFGFALLKRFLLQALPTMGLSKPSRENDTEKPAKRLAYLVDFGRMPAFYCCLTADEVRAWTLPKSGGSVFGDDRSLTLIRQYDEEGDRFHSAGLFYCEVERVLTRPSAM</sequence>
<keyword evidence="3" id="KW-1185">Reference proteome</keyword>
<gene>
    <name evidence="2" type="ORF">FA13DRAFT_1733288</name>
</gene>
<dbReference type="AlphaFoldDB" id="A0A4Y7TA51"/>
<protein>
    <submittedName>
        <fullName evidence="2">Uncharacterized protein</fullName>
    </submittedName>
</protein>
<accession>A0A4Y7TA51</accession>
<comment type="caution">
    <text evidence="2">The sequence shown here is derived from an EMBL/GenBank/DDBJ whole genome shotgun (WGS) entry which is preliminary data.</text>
</comment>
<dbReference type="EMBL" id="QPFP01000021">
    <property type="protein sequence ID" value="TEB30871.1"/>
    <property type="molecule type" value="Genomic_DNA"/>
</dbReference>
<keyword evidence="1" id="KW-0732">Signal</keyword>
<reference evidence="2 3" key="1">
    <citation type="journal article" date="2019" name="Nat. Ecol. Evol.">
        <title>Megaphylogeny resolves global patterns of mushroom evolution.</title>
        <authorList>
            <person name="Varga T."/>
            <person name="Krizsan K."/>
            <person name="Foldi C."/>
            <person name="Dima B."/>
            <person name="Sanchez-Garcia M."/>
            <person name="Sanchez-Ramirez S."/>
            <person name="Szollosi G.J."/>
            <person name="Szarkandi J.G."/>
            <person name="Papp V."/>
            <person name="Albert L."/>
            <person name="Andreopoulos W."/>
            <person name="Angelini C."/>
            <person name="Antonin V."/>
            <person name="Barry K.W."/>
            <person name="Bougher N.L."/>
            <person name="Buchanan P."/>
            <person name="Buyck B."/>
            <person name="Bense V."/>
            <person name="Catcheside P."/>
            <person name="Chovatia M."/>
            <person name="Cooper J."/>
            <person name="Damon W."/>
            <person name="Desjardin D."/>
            <person name="Finy P."/>
            <person name="Geml J."/>
            <person name="Haridas S."/>
            <person name="Hughes K."/>
            <person name="Justo A."/>
            <person name="Karasinski D."/>
            <person name="Kautmanova I."/>
            <person name="Kiss B."/>
            <person name="Kocsube S."/>
            <person name="Kotiranta H."/>
            <person name="LaButti K.M."/>
            <person name="Lechner B.E."/>
            <person name="Liimatainen K."/>
            <person name="Lipzen A."/>
            <person name="Lukacs Z."/>
            <person name="Mihaltcheva S."/>
            <person name="Morgado L.N."/>
            <person name="Niskanen T."/>
            <person name="Noordeloos M.E."/>
            <person name="Ohm R.A."/>
            <person name="Ortiz-Santana B."/>
            <person name="Ovrebo C."/>
            <person name="Racz N."/>
            <person name="Riley R."/>
            <person name="Savchenko A."/>
            <person name="Shiryaev A."/>
            <person name="Soop K."/>
            <person name="Spirin V."/>
            <person name="Szebenyi C."/>
            <person name="Tomsovsky M."/>
            <person name="Tulloss R.E."/>
            <person name="Uehling J."/>
            <person name="Grigoriev I.V."/>
            <person name="Vagvolgyi C."/>
            <person name="Papp T."/>
            <person name="Martin F.M."/>
            <person name="Miettinen O."/>
            <person name="Hibbett D.S."/>
            <person name="Nagy L.G."/>
        </authorList>
    </citation>
    <scope>NUCLEOTIDE SEQUENCE [LARGE SCALE GENOMIC DNA]</scope>
    <source>
        <strain evidence="2 3">FP101781</strain>
    </source>
</reference>
<organism evidence="2 3">
    <name type="scientific">Coprinellus micaceus</name>
    <name type="common">Glistening ink-cap mushroom</name>
    <name type="synonym">Coprinus micaceus</name>
    <dbReference type="NCBI Taxonomy" id="71717"/>
    <lineage>
        <taxon>Eukaryota</taxon>
        <taxon>Fungi</taxon>
        <taxon>Dikarya</taxon>
        <taxon>Basidiomycota</taxon>
        <taxon>Agaricomycotina</taxon>
        <taxon>Agaricomycetes</taxon>
        <taxon>Agaricomycetidae</taxon>
        <taxon>Agaricales</taxon>
        <taxon>Agaricineae</taxon>
        <taxon>Psathyrellaceae</taxon>
        <taxon>Coprinellus</taxon>
    </lineage>
</organism>
<feature type="chain" id="PRO_5021453073" evidence="1">
    <location>
        <begin position="27"/>
        <end position="114"/>
    </location>
</feature>
<feature type="signal peptide" evidence="1">
    <location>
        <begin position="1"/>
        <end position="26"/>
    </location>
</feature>